<name>B3QSW4_CHLT3</name>
<dbReference type="HOGENOM" id="CLU_020302_1_0_10"/>
<feature type="domain" description="FAD/NAD(P)-binding" evidence="2">
    <location>
        <begin position="221"/>
        <end position="320"/>
    </location>
</feature>
<dbReference type="RefSeq" id="WP_012498691.1">
    <property type="nucleotide sequence ID" value="NC_011026.1"/>
</dbReference>
<feature type="domain" description="FAD/NAD(P)-binding" evidence="2">
    <location>
        <begin position="6"/>
        <end position="145"/>
    </location>
</feature>
<dbReference type="PANTHER" id="PTHR42949:SF3">
    <property type="entry name" value="ANAEROBIC GLYCEROL-3-PHOSPHATE DEHYDROGENASE SUBUNIT B"/>
    <property type="match status" value="1"/>
</dbReference>
<dbReference type="PRINTS" id="PR00411">
    <property type="entry name" value="PNDRDTASEI"/>
</dbReference>
<dbReference type="Gene3D" id="3.50.50.60">
    <property type="entry name" value="FAD/NAD(P)-binding domain"/>
    <property type="match status" value="2"/>
</dbReference>
<sequence>MPNLPVLVIGGGPAGLEAARGVADLGYKAVLVEKESVLGGRPILESYAALTPDMRNTEEAMNEMIGRISNNEAVDIRTGATVTAVEGEAPNFKVTLQNGSGAETLDVSSVIVSTGFQHFDPGRETQMYGYYEFDDVITLTDAEKMLKAGKFVRPSTGEAPKRVAFIQCVGSRDRQIGNKWCSKVCCGIASKQASEIRHFVPDAKLFIFYIDLRAYGFWEDELYWKAQEENKVNYIRGIVTEINKRGESVVVKGEDTTMGRPMEIPMDMVILSVGMEPSEGTKDMSKLFNLPLESHGYIATTGGALNTVETTVPGVFIAGAAGGPADLEDSVSMAGAAASRACAFIRKSEMAVA</sequence>
<dbReference type="OrthoDB" id="9758544at2"/>
<dbReference type="PANTHER" id="PTHR42949">
    <property type="entry name" value="ANAEROBIC GLYCEROL-3-PHOSPHATE DEHYDROGENASE SUBUNIT B"/>
    <property type="match status" value="1"/>
</dbReference>
<dbReference type="SUPFAM" id="SSF51905">
    <property type="entry name" value="FAD/NAD(P)-binding domain"/>
    <property type="match status" value="1"/>
</dbReference>
<dbReference type="AlphaFoldDB" id="B3QSW4"/>
<dbReference type="InterPro" id="IPR023753">
    <property type="entry name" value="FAD/NAD-binding_dom"/>
</dbReference>
<evidence type="ECO:0000313" key="3">
    <source>
        <dbReference type="EMBL" id="ACF12607.1"/>
    </source>
</evidence>
<protein>
    <submittedName>
        <fullName evidence="3">FAD-dependent pyridine nucleotide-disulphide oxidoreductase</fullName>
    </submittedName>
</protein>
<evidence type="ECO:0000313" key="4">
    <source>
        <dbReference type="Proteomes" id="UP000001208"/>
    </source>
</evidence>
<evidence type="ECO:0000256" key="1">
    <source>
        <dbReference type="ARBA" id="ARBA00023002"/>
    </source>
</evidence>
<organism evidence="3 4">
    <name type="scientific">Chloroherpeton thalassium (strain ATCC 35110 / GB-78)</name>
    <dbReference type="NCBI Taxonomy" id="517418"/>
    <lineage>
        <taxon>Bacteria</taxon>
        <taxon>Pseudomonadati</taxon>
        <taxon>Chlorobiota</taxon>
        <taxon>Chlorobiia</taxon>
        <taxon>Chlorobiales</taxon>
        <taxon>Chloroherpetonaceae</taxon>
        <taxon>Chloroherpeton</taxon>
    </lineage>
</organism>
<proteinExistence type="predicted"/>
<dbReference type="eggNOG" id="COG1148">
    <property type="taxonomic scope" value="Bacteria"/>
</dbReference>
<dbReference type="KEGG" id="cts:Ctha_0136"/>
<dbReference type="STRING" id="517418.Ctha_0136"/>
<gene>
    <name evidence="3" type="ordered locus">Ctha_0136</name>
</gene>
<evidence type="ECO:0000259" key="2">
    <source>
        <dbReference type="Pfam" id="PF07992"/>
    </source>
</evidence>
<dbReference type="InterPro" id="IPR036188">
    <property type="entry name" value="FAD/NAD-bd_sf"/>
</dbReference>
<dbReference type="PRINTS" id="PR00368">
    <property type="entry name" value="FADPNR"/>
</dbReference>
<keyword evidence="4" id="KW-1185">Reference proteome</keyword>
<dbReference type="GO" id="GO:0016491">
    <property type="term" value="F:oxidoreductase activity"/>
    <property type="evidence" value="ECO:0007669"/>
    <property type="project" value="UniProtKB-KW"/>
</dbReference>
<dbReference type="EMBL" id="CP001100">
    <property type="protein sequence ID" value="ACF12607.1"/>
    <property type="molecule type" value="Genomic_DNA"/>
</dbReference>
<reference evidence="3 4" key="1">
    <citation type="submission" date="2008-06" db="EMBL/GenBank/DDBJ databases">
        <title>Complete sequence of Chloroherpeton thalassium ATCC 35110.</title>
        <authorList>
            <consortium name="US DOE Joint Genome Institute"/>
            <person name="Lucas S."/>
            <person name="Copeland A."/>
            <person name="Lapidus A."/>
            <person name="Glavina del Rio T."/>
            <person name="Dalin E."/>
            <person name="Tice H."/>
            <person name="Bruce D."/>
            <person name="Goodwin L."/>
            <person name="Pitluck S."/>
            <person name="Schmutz J."/>
            <person name="Larimer F."/>
            <person name="Land M."/>
            <person name="Hauser L."/>
            <person name="Kyrpides N."/>
            <person name="Mikhailova N."/>
            <person name="Liu Z."/>
            <person name="Li T."/>
            <person name="Zhao F."/>
            <person name="Overmann J."/>
            <person name="Bryant D.A."/>
            <person name="Richardson P."/>
        </authorList>
    </citation>
    <scope>NUCLEOTIDE SEQUENCE [LARGE SCALE GENOMIC DNA]</scope>
    <source>
        <strain evidence="4">ATCC 35110 / GB-78</strain>
    </source>
</reference>
<dbReference type="InterPro" id="IPR051691">
    <property type="entry name" value="Metab_Enz_Cyan_OpOx_G3PDH"/>
</dbReference>
<dbReference type="Pfam" id="PF07992">
    <property type="entry name" value="Pyr_redox_2"/>
    <property type="match status" value="2"/>
</dbReference>
<dbReference type="Proteomes" id="UP000001208">
    <property type="component" value="Chromosome"/>
</dbReference>
<keyword evidence="1" id="KW-0560">Oxidoreductase</keyword>
<accession>B3QSW4</accession>